<keyword evidence="4 5" id="KW-1015">Disulfide bond</keyword>
<dbReference type="EC" id="1.14.99.56" evidence="5"/>
<name>A0A6A6RN96_9PLEO</name>
<dbReference type="GO" id="GO:0005576">
    <property type="term" value="C:extracellular region"/>
    <property type="evidence" value="ECO:0007669"/>
    <property type="project" value="UniProtKB-SubCell"/>
</dbReference>
<dbReference type="GO" id="GO:0030245">
    <property type="term" value="P:cellulose catabolic process"/>
    <property type="evidence" value="ECO:0007669"/>
    <property type="project" value="UniProtKB-UniRule"/>
</dbReference>
<dbReference type="CDD" id="cd21175">
    <property type="entry name" value="LPMO_AA9"/>
    <property type="match status" value="1"/>
</dbReference>
<dbReference type="PANTHER" id="PTHR33353">
    <property type="entry name" value="PUTATIVE (AFU_ORTHOLOGUE AFUA_1G12560)-RELATED"/>
    <property type="match status" value="1"/>
</dbReference>
<dbReference type="PANTHER" id="PTHR33353:SF19">
    <property type="entry name" value="GLYCOSYLHYDROLASE FAMILY 61-8 PROTEIN"/>
    <property type="match status" value="1"/>
</dbReference>
<dbReference type="GO" id="GO:0008810">
    <property type="term" value="F:cellulase activity"/>
    <property type="evidence" value="ECO:0007669"/>
    <property type="project" value="UniProtKB-UniRule"/>
</dbReference>
<feature type="domain" description="Auxiliary Activity family 9 catalytic" evidence="7">
    <location>
        <begin position="19"/>
        <end position="240"/>
    </location>
</feature>
<dbReference type="OrthoDB" id="4849160at2759"/>
<keyword evidence="3 5" id="KW-0964">Secreted</keyword>
<dbReference type="AlphaFoldDB" id="A0A6A6RN96"/>
<keyword evidence="5" id="KW-0624">Polysaccharide degradation</keyword>
<dbReference type="Proteomes" id="UP000799753">
    <property type="component" value="Unassembled WGS sequence"/>
</dbReference>
<evidence type="ECO:0000256" key="1">
    <source>
        <dbReference type="ARBA" id="ARBA00001973"/>
    </source>
</evidence>
<evidence type="ECO:0000313" key="8">
    <source>
        <dbReference type="EMBL" id="KAF2635628.1"/>
    </source>
</evidence>
<keyword evidence="8" id="KW-0378">Hydrolase</keyword>
<dbReference type="InterPro" id="IPR049892">
    <property type="entry name" value="AA9"/>
</dbReference>
<accession>A0A6A6RN96</accession>
<evidence type="ECO:0000256" key="3">
    <source>
        <dbReference type="ARBA" id="ARBA00022525"/>
    </source>
</evidence>
<keyword evidence="5" id="KW-0136">Cellulose degradation</keyword>
<dbReference type="Pfam" id="PF03443">
    <property type="entry name" value="AA9"/>
    <property type="match status" value="1"/>
</dbReference>
<keyword evidence="9" id="KW-1185">Reference proteome</keyword>
<keyword evidence="6" id="KW-0732">Signal</keyword>
<evidence type="ECO:0000256" key="4">
    <source>
        <dbReference type="ARBA" id="ARBA00023157"/>
    </source>
</evidence>
<dbReference type="EMBL" id="MU006805">
    <property type="protein sequence ID" value="KAF2635628.1"/>
    <property type="molecule type" value="Genomic_DNA"/>
</dbReference>
<keyword evidence="5" id="KW-0119">Carbohydrate metabolism</keyword>
<evidence type="ECO:0000259" key="7">
    <source>
        <dbReference type="Pfam" id="PF03443"/>
    </source>
</evidence>
<comment type="cofactor">
    <cofactor evidence="1">
        <name>Cu(2+)</name>
        <dbReference type="ChEBI" id="CHEBI:29036"/>
    </cofactor>
</comment>
<dbReference type="GO" id="GO:0030248">
    <property type="term" value="F:cellulose binding"/>
    <property type="evidence" value="ECO:0007669"/>
    <property type="project" value="UniProtKB-UniRule"/>
</dbReference>
<dbReference type="InterPro" id="IPR005103">
    <property type="entry name" value="AA9_LPMO"/>
</dbReference>
<comment type="function">
    <text evidence="5">Lytic polysaccharide monooxygenase (LMPO) that depolymerizes crystalline and amorphous polysaccharides via the oxidation of scissile alpha- or beta-(1-4)-glycosidic bonds, yielding C1 and/or C4 oxidation products. Catalysis by LPMOs requires the reduction of the active-site copper from Cu(II) to Cu(I) by a reducing agent and H(2)O(2) or O(2) as a cosubstrate.</text>
</comment>
<feature type="chain" id="PRO_5025587253" description="AA9 family lytic polysaccharide monooxygenase" evidence="6">
    <location>
        <begin position="19"/>
        <end position="250"/>
    </location>
</feature>
<reference evidence="8" key="1">
    <citation type="journal article" date="2020" name="Stud. Mycol.">
        <title>101 Dothideomycetes genomes: a test case for predicting lifestyles and emergence of pathogens.</title>
        <authorList>
            <person name="Haridas S."/>
            <person name="Albert R."/>
            <person name="Binder M."/>
            <person name="Bloem J."/>
            <person name="Labutti K."/>
            <person name="Salamov A."/>
            <person name="Andreopoulos B."/>
            <person name="Baker S."/>
            <person name="Barry K."/>
            <person name="Bills G."/>
            <person name="Bluhm B."/>
            <person name="Cannon C."/>
            <person name="Castanera R."/>
            <person name="Culley D."/>
            <person name="Daum C."/>
            <person name="Ezra D."/>
            <person name="Gonzalez J."/>
            <person name="Henrissat B."/>
            <person name="Kuo A."/>
            <person name="Liang C."/>
            <person name="Lipzen A."/>
            <person name="Lutzoni F."/>
            <person name="Magnuson J."/>
            <person name="Mondo S."/>
            <person name="Nolan M."/>
            <person name="Ohm R."/>
            <person name="Pangilinan J."/>
            <person name="Park H.-J."/>
            <person name="Ramirez L."/>
            <person name="Alfaro M."/>
            <person name="Sun H."/>
            <person name="Tritt A."/>
            <person name="Yoshinaga Y."/>
            <person name="Zwiers L.-H."/>
            <person name="Turgeon B."/>
            <person name="Goodwin S."/>
            <person name="Spatafora J."/>
            <person name="Crous P."/>
            <person name="Grigoriev I."/>
        </authorList>
    </citation>
    <scope>NUCLEOTIDE SEQUENCE</scope>
    <source>
        <strain evidence="8">CBS 473.64</strain>
    </source>
</reference>
<protein>
    <recommendedName>
        <fullName evidence="5">AA9 family lytic polysaccharide monooxygenase</fullName>
        <ecNumber evidence="5">1.14.99.56</ecNumber>
    </recommendedName>
    <alternativeName>
        <fullName evidence="5">Endo-beta-1,4-glucanase</fullName>
    </alternativeName>
    <alternativeName>
        <fullName evidence="5">Glycosyl hydrolase 61 family protein</fullName>
    </alternativeName>
</protein>
<comment type="subcellular location">
    <subcellularLocation>
        <location evidence="2 5">Secreted</location>
    </subcellularLocation>
</comment>
<evidence type="ECO:0000256" key="5">
    <source>
        <dbReference type="RuleBase" id="RU368122"/>
    </source>
</evidence>
<evidence type="ECO:0000256" key="2">
    <source>
        <dbReference type="ARBA" id="ARBA00004613"/>
    </source>
</evidence>
<comment type="catalytic activity">
    <reaction evidence="5">
        <text>[(1-&gt;4)-beta-D-glucosyl]n+m + reduced acceptor + O2 = 4-dehydro-beta-D-glucosyl-[(1-&gt;4)-beta-D-glucosyl]n-1 + [(1-&gt;4)-beta-D-glucosyl]m + acceptor + H2O.</text>
        <dbReference type="EC" id="1.14.99.56"/>
    </reaction>
</comment>
<sequence>MRLSVATTIAALSGTAFAHGGVVKYTINGTVYATYDWGAPFEGQKDLIQRSWTGLPHTSVTAANLTCSLGQVVPGAFHATVPAGGVITSSWDNGYGWPHTIGPITAYLASCGTDCTTVTDLGSLEWFKIAEEGLRAGFAVGEEDGWFQNDLWENRRTDHWDITVPKTLKPGRYLVRHEIVNLELSPIQFYPNCAALEISGTGASVPTAEYLVKFPGAYALTDPGIAISGNVRNDKTTKNYTVPGPKVWSG</sequence>
<comment type="domain">
    <text evidence="5">Has a modular structure: an endo-beta-1,4-glucanase catalytic module at the N-terminus, a linker rich in serines and threonines, and a C-terminal carbohydrate-binding module (CBM).</text>
</comment>
<proteinExistence type="predicted"/>
<feature type="signal peptide" evidence="6">
    <location>
        <begin position="1"/>
        <end position="18"/>
    </location>
</feature>
<organism evidence="8 9">
    <name type="scientific">Massarina eburnea CBS 473.64</name>
    <dbReference type="NCBI Taxonomy" id="1395130"/>
    <lineage>
        <taxon>Eukaryota</taxon>
        <taxon>Fungi</taxon>
        <taxon>Dikarya</taxon>
        <taxon>Ascomycota</taxon>
        <taxon>Pezizomycotina</taxon>
        <taxon>Dothideomycetes</taxon>
        <taxon>Pleosporomycetidae</taxon>
        <taxon>Pleosporales</taxon>
        <taxon>Massarineae</taxon>
        <taxon>Massarinaceae</taxon>
        <taxon>Massarina</taxon>
    </lineage>
</organism>
<evidence type="ECO:0000313" key="9">
    <source>
        <dbReference type="Proteomes" id="UP000799753"/>
    </source>
</evidence>
<gene>
    <name evidence="8" type="ORF">P280DRAFT_436888</name>
</gene>
<dbReference type="Gene3D" id="2.70.50.70">
    <property type="match status" value="1"/>
</dbReference>
<evidence type="ECO:0000256" key="6">
    <source>
        <dbReference type="SAM" id="SignalP"/>
    </source>
</evidence>